<sequence length="326" mass="36815">MLTNLLSITGVFGAGFIPKNGNDLAIGMLNKGIFSYLKVFGNISAGSEMYKKMKQIVTSTCTDSCITLGPEYSCFCNLGIRIYPLVNIKDTKGREIKLLNFYFDQMRSLVPAYIFNEYNSAYKAGKYDTCYSLLGLVYENRRTCVENTYIKALNKKSEEEKNGKSGILFVDTVNGKMYLLECRSMGTDPNILILPNNSMCLETFLSFSLYLIDRIVQTSENSAMIMEVKRLLFEKYSVDVIGSDITICLATAPVTQLVVYKFYVYCMLTFEIFGVSSQDISTFSEEFKKNIFKSASVDAIVVKDECYITKYISCILFGNNENVQQN</sequence>
<evidence type="ECO:0000313" key="1">
    <source>
        <dbReference type="EMBL" id="OQS53967.1"/>
    </source>
</evidence>
<comment type="caution">
    <text evidence="1">The sequence shown here is derived from an EMBL/GenBank/DDBJ whole genome shotgun (WGS) entry which is preliminary data.</text>
</comment>
<dbReference type="VEuPathDB" id="MicrosporidiaDB:EHP00_1737"/>
<reference evidence="1 2" key="1">
    <citation type="journal article" date="2017" name="Environ. Microbiol.">
        <title>Decay of the glycolytic pathway and adaptation to intranuclear parasitism within Enterocytozoonidae microsporidia.</title>
        <authorList>
            <person name="Wiredu Boakye D."/>
            <person name="Jaroenlak P."/>
            <person name="Prachumwat A."/>
            <person name="Williams T.A."/>
            <person name="Bateman K.S."/>
            <person name="Itsathitphaisarn O."/>
            <person name="Sritunyalucksana K."/>
            <person name="Paszkiewicz K.H."/>
            <person name="Moore K.A."/>
            <person name="Stentiford G.D."/>
            <person name="Williams B.A."/>
        </authorList>
    </citation>
    <scope>NUCLEOTIDE SEQUENCE [LARGE SCALE GENOMIC DNA]</scope>
    <source>
        <strain evidence="1 2">TH1</strain>
    </source>
</reference>
<dbReference type="EMBL" id="MNPJ01000023">
    <property type="protein sequence ID" value="OQS53967.1"/>
    <property type="molecule type" value="Genomic_DNA"/>
</dbReference>
<proteinExistence type="predicted"/>
<gene>
    <name evidence="1" type="ORF">EHP00_1737</name>
</gene>
<dbReference type="AlphaFoldDB" id="A0A1W0E3Y6"/>
<name>A0A1W0E3Y6_9MICR</name>
<keyword evidence="2" id="KW-1185">Reference proteome</keyword>
<organism evidence="1 2">
    <name type="scientific">Ecytonucleospora hepatopenaei</name>
    <dbReference type="NCBI Taxonomy" id="646526"/>
    <lineage>
        <taxon>Eukaryota</taxon>
        <taxon>Fungi</taxon>
        <taxon>Fungi incertae sedis</taxon>
        <taxon>Microsporidia</taxon>
        <taxon>Enterocytozoonidae</taxon>
        <taxon>Ecytonucleospora</taxon>
    </lineage>
</organism>
<dbReference type="OrthoDB" id="10531530at2759"/>
<evidence type="ECO:0000313" key="2">
    <source>
        <dbReference type="Proteomes" id="UP000192758"/>
    </source>
</evidence>
<accession>A0A1W0E3Y6</accession>
<protein>
    <submittedName>
        <fullName evidence="1">Uncharacterized protein</fullName>
    </submittedName>
</protein>
<dbReference type="Proteomes" id="UP000192758">
    <property type="component" value="Unassembled WGS sequence"/>
</dbReference>